<dbReference type="EMBL" id="FRFD01000012">
    <property type="protein sequence ID" value="SHO52819.1"/>
    <property type="molecule type" value="Genomic_DNA"/>
</dbReference>
<keyword evidence="1" id="KW-1133">Transmembrane helix</keyword>
<dbReference type="RefSeq" id="WP_073590467.1">
    <property type="nucleotide sequence ID" value="NZ_FRFD01000012.1"/>
</dbReference>
<dbReference type="PANTHER" id="PTHR37841">
    <property type="entry name" value="GLR2918 PROTEIN"/>
    <property type="match status" value="1"/>
</dbReference>
<dbReference type="Pfam" id="PF14903">
    <property type="entry name" value="WG_beta_rep"/>
    <property type="match status" value="4"/>
</dbReference>
<keyword evidence="3" id="KW-1185">Reference proteome</keyword>
<name>A0A1M7YJL7_9FIRM</name>
<evidence type="ECO:0000256" key="1">
    <source>
        <dbReference type="SAM" id="Phobius"/>
    </source>
</evidence>
<evidence type="ECO:0000313" key="3">
    <source>
        <dbReference type="Proteomes" id="UP000184612"/>
    </source>
</evidence>
<dbReference type="PANTHER" id="PTHR37841:SF1">
    <property type="entry name" value="DUF3298 DOMAIN-CONTAINING PROTEIN"/>
    <property type="match status" value="1"/>
</dbReference>
<proteinExistence type="predicted"/>
<keyword evidence="1" id="KW-0812">Transmembrane</keyword>
<dbReference type="STRING" id="1121345.SAMN02745217_03818"/>
<evidence type="ECO:0000313" key="2">
    <source>
        <dbReference type="EMBL" id="SHO52819.1"/>
    </source>
</evidence>
<feature type="transmembrane region" description="Helical" evidence="1">
    <location>
        <begin position="7"/>
        <end position="24"/>
    </location>
</feature>
<accession>A0A1M7YJL7</accession>
<reference evidence="2 3" key="1">
    <citation type="submission" date="2016-12" db="EMBL/GenBank/DDBJ databases">
        <authorList>
            <person name="Song W.-J."/>
            <person name="Kurnit D.M."/>
        </authorList>
    </citation>
    <scope>NUCLEOTIDE SEQUENCE [LARGE SCALE GENOMIC DNA]</scope>
    <source>
        <strain evidence="2 3">DSM 12503</strain>
    </source>
</reference>
<gene>
    <name evidence="2" type="ORF">SAMN02745217_03818</name>
</gene>
<dbReference type="Proteomes" id="UP000184612">
    <property type="component" value="Unassembled WGS sequence"/>
</dbReference>
<protein>
    <submittedName>
        <fullName evidence="2">WG containing repeat-containing protein</fullName>
    </submittedName>
</protein>
<dbReference type="InterPro" id="IPR032774">
    <property type="entry name" value="WG_beta_rep"/>
</dbReference>
<sequence>MRGTKTIVAAGIIVFFAFAWYTLFSNSTRLQKEYESCLADARQKMEMGITKDATDQYMKALSMYESLDLRLEIAEYYYKTGQYDNYDEWCHTLMAKYPRKKEGYEKMASYYQETEDYYECYDILNAAAQRKLKSEQLSKIQQNIYYKYELKKVSLEAYKIYSSGYYAVKKEEKNWGYCDARGDNKIAYNYAEAQCFTSSGLAPVKSMDGEFYLIDKDGNKKYVDIEKKKIEECSPLSEDKMAVKIDGRYCYVDVNFKKQFGDYDYATAFNNGVAAVKEGQNWFIINKNGEKIQEQAYQNVIIDEKQVAFRNSCAFVQINDTYRMINTKGEQVGDQAWEDAKLFLSDLPACVKSQGRWGFVDANGQWVIKPSYLDAKPFTNGLAPVRTDSGWGYIDLEQKEQVIPCEFDDAGNFNDGGCAWVMKEGRWNMLFLYRLNKR</sequence>
<keyword evidence="1" id="KW-0472">Membrane</keyword>
<dbReference type="AlphaFoldDB" id="A0A1M7YJL7"/>
<dbReference type="OrthoDB" id="1652041at2"/>
<organism evidence="2 3">
    <name type="scientific">Anaerocolumna xylanovorans DSM 12503</name>
    <dbReference type="NCBI Taxonomy" id="1121345"/>
    <lineage>
        <taxon>Bacteria</taxon>
        <taxon>Bacillati</taxon>
        <taxon>Bacillota</taxon>
        <taxon>Clostridia</taxon>
        <taxon>Lachnospirales</taxon>
        <taxon>Lachnospiraceae</taxon>
        <taxon>Anaerocolumna</taxon>
    </lineage>
</organism>